<proteinExistence type="predicted"/>
<sequence>MVVLAKAAVKEAAIRYPSCAKALNEWYDVTRAANWKDFLAVKQTYRNTDYVAPDRLVFDVCGNRLRVITLVHFSTRTLYILFIGTHADYDKLDVSAL</sequence>
<protein>
    <submittedName>
        <fullName evidence="1">Type II toxin-antitoxin system HigB family toxin</fullName>
    </submittedName>
</protein>
<reference evidence="2" key="1">
    <citation type="journal article" date="2019" name="Int. J. Syst. Evol. Microbiol.">
        <title>The Global Catalogue of Microorganisms (GCM) 10K type strain sequencing project: providing services to taxonomists for standard genome sequencing and annotation.</title>
        <authorList>
            <consortium name="The Broad Institute Genomics Platform"/>
            <consortium name="The Broad Institute Genome Sequencing Center for Infectious Disease"/>
            <person name="Wu L."/>
            <person name="Ma J."/>
        </authorList>
    </citation>
    <scope>NUCLEOTIDE SEQUENCE [LARGE SCALE GENOMIC DNA]</scope>
    <source>
        <strain evidence="2">JCM 17217</strain>
    </source>
</reference>
<dbReference type="InterPro" id="IPR018669">
    <property type="entry name" value="Toxin_HigB"/>
</dbReference>
<gene>
    <name evidence="1" type="ORF">GCM10022407_09980</name>
</gene>
<dbReference type="Proteomes" id="UP001501556">
    <property type="component" value="Unassembled WGS sequence"/>
</dbReference>
<evidence type="ECO:0000313" key="2">
    <source>
        <dbReference type="Proteomes" id="UP001501556"/>
    </source>
</evidence>
<dbReference type="EMBL" id="BAABDI010000004">
    <property type="protein sequence ID" value="GAA3965575.1"/>
    <property type="molecule type" value="Genomic_DNA"/>
</dbReference>
<organism evidence="1 2">
    <name type="scientific">Hymenobacter antarcticus</name>
    <dbReference type="NCBI Taxonomy" id="486270"/>
    <lineage>
        <taxon>Bacteria</taxon>
        <taxon>Pseudomonadati</taxon>
        <taxon>Bacteroidota</taxon>
        <taxon>Cytophagia</taxon>
        <taxon>Cytophagales</taxon>
        <taxon>Hymenobacteraceae</taxon>
        <taxon>Hymenobacter</taxon>
    </lineage>
</organism>
<dbReference type="RefSeq" id="WP_345121659.1">
    <property type="nucleotide sequence ID" value="NZ_BAABDI010000004.1"/>
</dbReference>
<name>A0ABP7PIF9_9BACT</name>
<comment type="caution">
    <text evidence="1">The sequence shown here is derived from an EMBL/GenBank/DDBJ whole genome shotgun (WGS) entry which is preliminary data.</text>
</comment>
<keyword evidence="2" id="KW-1185">Reference proteome</keyword>
<dbReference type="Pfam" id="PF09907">
    <property type="entry name" value="HigB_toxin"/>
    <property type="match status" value="1"/>
</dbReference>
<evidence type="ECO:0000313" key="1">
    <source>
        <dbReference type="EMBL" id="GAA3965575.1"/>
    </source>
</evidence>
<accession>A0ABP7PIF9</accession>